<dbReference type="GO" id="GO:0005829">
    <property type="term" value="C:cytosol"/>
    <property type="evidence" value="ECO:0007669"/>
    <property type="project" value="TreeGrafter"/>
</dbReference>
<dbReference type="CDD" id="cd17574">
    <property type="entry name" value="REC_OmpR"/>
    <property type="match status" value="1"/>
</dbReference>
<dbReference type="GO" id="GO:0000156">
    <property type="term" value="F:phosphorelay response regulator activity"/>
    <property type="evidence" value="ECO:0007669"/>
    <property type="project" value="TreeGrafter"/>
</dbReference>
<dbReference type="GO" id="GO:0000976">
    <property type="term" value="F:transcription cis-regulatory region binding"/>
    <property type="evidence" value="ECO:0007669"/>
    <property type="project" value="TreeGrafter"/>
</dbReference>
<evidence type="ECO:0000259" key="11">
    <source>
        <dbReference type="PROSITE" id="PS51755"/>
    </source>
</evidence>
<dbReference type="RefSeq" id="WP_081204463.1">
    <property type="nucleotide sequence ID" value="NZ_FOCZ01000003.1"/>
</dbReference>
<dbReference type="SMART" id="SM00862">
    <property type="entry name" value="Trans_reg_C"/>
    <property type="match status" value="1"/>
</dbReference>
<dbReference type="Gene3D" id="6.10.250.690">
    <property type="match status" value="1"/>
</dbReference>
<dbReference type="Pfam" id="PF00072">
    <property type="entry name" value="Response_reg"/>
    <property type="match status" value="1"/>
</dbReference>
<sequence length="236" mass="26806">MDNKTVLIIEDDPNIVELLRIHLHDLGCKVAAEGDGLKGLASAKEGHFHLIILDITLPGLNGMEICRKIRQTDRQTPIIMLTARSEEIDKVMGLETGADDYLTKPFSIREFIARVKVIFRRSEEFAIETDPTPASAVINCNGLEIDLDKRKVTLNNNRVDLSPKEFELITLLASNPGKSYSRKRLLNLVWGYDFEGYEHTVNSHINRLRAKIEEDVSNPKFILTTWGVGYRFNEEL</sequence>
<dbReference type="SMART" id="SM00448">
    <property type="entry name" value="REC"/>
    <property type="match status" value="1"/>
</dbReference>
<gene>
    <name evidence="12" type="ORF">A4H97_17235</name>
</gene>
<dbReference type="AlphaFoldDB" id="A0A1V9E1H4"/>
<dbReference type="PROSITE" id="PS50110">
    <property type="entry name" value="RESPONSE_REGULATORY"/>
    <property type="match status" value="1"/>
</dbReference>
<keyword evidence="5 9" id="KW-0238">DNA-binding</keyword>
<keyword evidence="3" id="KW-0902">Two-component regulatory system</keyword>
<comment type="function">
    <text evidence="7">This protein is a positive regulator for the phosphate regulon. Transcription of this operon is positively regulated by PhoB and PhoR when phosphate is limited.</text>
</comment>
<comment type="caution">
    <text evidence="12">The sequence shown here is derived from an EMBL/GenBank/DDBJ whole genome shotgun (WGS) entry which is preliminary data.</text>
</comment>
<keyword evidence="6" id="KW-0804">Transcription</keyword>
<evidence type="ECO:0000256" key="3">
    <source>
        <dbReference type="ARBA" id="ARBA00023012"/>
    </source>
</evidence>
<dbReference type="InterPro" id="IPR036388">
    <property type="entry name" value="WH-like_DNA-bd_sf"/>
</dbReference>
<dbReference type="GO" id="GO:0032993">
    <property type="term" value="C:protein-DNA complex"/>
    <property type="evidence" value="ECO:0007669"/>
    <property type="project" value="TreeGrafter"/>
</dbReference>
<evidence type="ECO:0000256" key="1">
    <source>
        <dbReference type="ARBA" id="ARBA00013332"/>
    </source>
</evidence>
<proteinExistence type="predicted"/>
<evidence type="ECO:0000256" key="5">
    <source>
        <dbReference type="ARBA" id="ARBA00023125"/>
    </source>
</evidence>
<dbReference type="InterPro" id="IPR011006">
    <property type="entry name" value="CheY-like_superfamily"/>
</dbReference>
<dbReference type="STRING" id="354355.SAMN05660816_02191"/>
<dbReference type="SUPFAM" id="SSF52172">
    <property type="entry name" value="CheY-like"/>
    <property type="match status" value="1"/>
</dbReference>
<dbReference type="PROSITE" id="PS51755">
    <property type="entry name" value="OMPR_PHOB"/>
    <property type="match status" value="1"/>
</dbReference>
<dbReference type="OrthoDB" id="9790442at2"/>
<evidence type="ECO:0000313" key="12">
    <source>
        <dbReference type="EMBL" id="OQP39960.1"/>
    </source>
</evidence>
<dbReference type="PANTHER" id="PTHR48111:SF40">
    <property type="entry name" value="PHOSPHATE REGULON TRANSCRIPTIONAL REGULATORY PROTEIN PHOB"/>
    <property type="match status" value="1"/>
</dbReference>
<feature type="domain" description="OmpR/PhoB-type" evidence="11">
    <location>
        <begin position="135"/>
        <end position="234"/>
    </location>
</feature>
<keyword evidence="13" id="KW-1185">Reference proteome</keyword>
<dbReference type="InterPro" id="IPR039420">
    <property type="entry name" value="WalR-like"/>
</dbReference>
<dbReference type="Proteomes" id="UP000192610">
    <property type="component" value="Unassembled WGS sequence"/>
</dbReference>
<evidence type="ECO:0000313" key="13">
    <source>
        <dbReference type="Proteomes" id="UP000192610"/>
    </source>
</evidence>
<feature type="modified residue" description="4-aspartylphosphate" evidence="8">
    <location>
        <position position="54"/>
    </location>
</feature>
<dbReference type="GO" id="GO:0006355">
    <property type="term" value="P:regulation of DNA-templated transcription"/>
    <property type="evidence" value="ECO:0007669"/>
    <property type="project" value="InterPro"/>
</dbReference>
<organism evidence="12 13">
    <name type="scientific">Niastella yeongjuensis</name>
    <dbReference type="NCBI Taxonomy" id="354355"/>
    <lineage>
        <taxon>Bacteria</taxon>
        <taxon>Pseudomonadati</taxon>
        <taxon>Bacteroidota</taxon>
        <taxon>Chitinophagia</taxon>
        <taxon>Chitinophagales</taxon>
        <taxon>Chitinophagaceae</taxon>
        <taxon>Niastella</taxon>
    </lineage>
</organism>
<evidence type="ECO:0000256" key="7">
    <source>
        <dbReference type="ARBA" id="ARBA00024735"/>
    </source>
</evidence>
<dbReference type="PANTHER" id="PTHR48111">
    <property type="entry name" value="REGULATOR OF RPOS"/>
    <property type="match status" value="1"/>
</dbReference>
<evidence type="ECO:0000256" key="8">
    <source>
        <dbReference type="PROSITE-ProRule" id="PRU00169"/>
    </source>
</evidence>
<dbReference type="Gene3D" id="3.40.50.2300">
    <property type="match status" value="1"/>
</dbReference>
<dbReference type="FunFam" id="1.10.10.10:FF:000018">
    <property type="entry name" value="DNA-binding response regulator ResD"/>
    <property type="match status" value="1"/>
</dbReference>
<reference evidence="13" key="1">
    <citation type="submission" date="2016-04" db="EMBL/GenBank/DDBJ databases">
        <authorList>
            <person name="Chen L."/>
            <person name="Zhuang W."/>
            <person name="Wang G."/>
        </authorList>
    </citation>
    <scope>NUCLEOTIDE SEQUENCE [LARGE SCALE GENOMIC DNA]</scope>
    <source>
        <strain evidence="13">17621</strain>
    </source>
</reference>
<feature type="DNA-binding region" description="OmpR/PhoB-type" evidence="9">
    <location>
        <begin position="135"/>
        <end position="234"/>
    </location>
</feature>
<evidence type="ECO:0000256" key="9">
    <source>
        <dbReference type="PROSITE-ProRule" id="PRU01091"/>
    </source>
</evidence>
<dbReference type="InterPro" id="IPR001789">
    <property type="entry name" value="Sig_transdc_resp-reg_receiver"/>
</dbReference>
<evidence type="ECO:0000256" key="4">
    <source>
        <dbReference type="ARBA" id="ARBA00023015"/>
    </source>
</evidence>
<dbReference type="InterPro" id="IPR016032">
    <property type="entry name" value="Sig_transdc_resp-reg_C-effctor"/>
</dbReference>
<keyword evidence="4" id="KW-0805">Transcription regulation</keyword>
<dbReference type="Pfam" id="PF00486">
    <property type="entry name" value="Trans_reg_C"/>
    <property type="match status" value="1"/>
</dbReference>
<evidence type="ECO:0000259" key="10">
    <source>
        <dbReference type="PROSITE" id="PS50110"/>
    </source>
</evidence>
<accession>A0A1V9E1H4</accession>
<dbReference type="SUPFAM" id="SSF46894">
    <property type="entry name" value="C-terminal effector domain of the bipartite response regulators"/>
    <property type="match status" value="1"/>
</dbReference>
<evidence type="ECO:0000256" key="6">
    <source>
        <dbReference type="ARBA" id="ARBA00023163"/>
    </source>
</evidence>
<keyword evidence="2 8" id="KW-0597">Phosphoprotein</keyword>
<dbReference type="Gene3D" id="1.10.10.10">
    <property type="entry name" value="Winged helix-like DNA-binding domain superfamily/Winged helix DNA-binding domain"/>
    <property type="match status" value="1"/>
</dbReference>
<evidence type="ECO:0000256" key="2">
    <source>
        <dbReference type="ARBA" id="ARBA00022553"/>
    </source>
</evidence>
<dbReference type="EMBL" id="LVXG01000078">
    <property type="protein sequence ID" value="OQP39960.1"/>
    <property type="molecule type" value="Genomic_DNA"/>
</dbReference>
<protein>
    <recommendedName>
        <fullName evidence="1">Phosphate regulon transcriptional regulatory protein PhoB</fullName>
    </recommendedName>
</protein>
<dbReference type="InterPro" id="IPR001867">
    <property type="entry name" value="OmpR/PhoB-type_DNA-bd"/>
</dbReference>
<name>A0A1V9E1H4_9BACT</name>
<dbReference type="FunFam" id="3.40.50.2300:FF:000001">
    <property type="entry name" value="DNA-binding response regulator PhoB"/>
    <property type="match status" value="1"/>
</dbReference>
<dbReference type="CDD" id="cd00383">
    <property type="entry name" value="trans_reg_C"/>
    <property type="match status" value="1"/>
</dbReference>
<feature type="domain" description="Response regulatory" evidence="10">
    <location>
        <begin position="5"/>
        <end position="119"/>
    </location>
</feature>